<gene>
    <name evidence="16" type="ORF">NDU88_002255</name>
</gene>
<protein>
    <recommendedName>
        <fullName evidence="3">Glypican-3</fullName>
    </recommendedName>
</protein>
<evidence type="ECO:0000313" key="17">
    <source>
        <dbReference type="Proteomes" id="UP001066276"/>
    </source>
</evidence>
<organism evidence="16 17">
    <name type="scientific">Pleurodeles waltl</name>
    <name type="common">Iberian ribbed newt</name>
    <dbReference type="NCBI Taxonomy" id="8319"/>
    <lineage>
        <taxon>Eukaryota</taxon>
        <taxon>Metazoa</taxon>
        <taxon>Chordata</taxon>
        <taxon>Craniata</taxon>
        <taxon>Vertebrata</taxon>
        <taxon>Euteleostomi</taxon>
        <taxon>Amphibia</taxon>
        <taxon>Batrachia</taxon>
        <taxon>Caudata</taxon>
        <taxon>Salamandroidea</taxon>
        <taxon>Salamandridae</taxon>
        <taxon>Pleurodelinae</taxon>
        <taxon>Pleurodeles</taxon>
    </lineage>
</organism>
<dbReference type="AlphaFoldDB" id="A0AAV7VED0"/>
<dbReference type="Pfam" id="PF01153">
    <property type="entry name" value="Glypican"/>
    <property type="match status" value="1"/>
</dbReference>
<keyword evidence="5 14" id="KW-0336">GPI-anchor</keyword>
<keyword evidence="7 14" id="KW-0654">Proteoglycan</keyword>
<evidence type="ECO:0000256" key="10">
    <source>
        <dbReference type="ARBA" id="ARBA00023180"/>
    </source>
</evidence>
<evidence type="ECO:0000256" key="14">
    <source>
        <dbReference type="RuleBase" id="RU003519"/>
    </source>
</evidence>
<keyword evidence="6" id="KW-0732">Signal</keyword>
<evidence type="ECO:0000256" key="6">
    <source>
        <dbReference type="ARBA" id="ARBA00022729"/>
    </source>
</evidence>
<evidence type="ECO:0000256" key="8">
    <source>
        <dbReference type="ARBA" id="ARBA00023136"/>
    </source>
</evidence>
<dbReference type="EMBL" id="JANPWB010000003">
    <property type="protein sequence ID" value="KAJ1198414.1"/>
    <property type="molecule type" value="Genomic_DNA"/>
</dbReference>
<dbReference type="GO" id="GO:1905475">
    <property type="term" value="P:regulation of protein localization to membrane"/>
    <property type="evidence" value="ECO:0007669"/>
    <property type="project" value="TreeGrafter"/>
</dbReference>
<evidence type="ECO:0000256" key="2">
    <source>
        <dbReference type="ARBA" id="ARBA00010260"/>
    </source>
</evidence>
<evidence type="ECO:0000256" key="7">
    <source>
        <dbReference type="ARBA" id="ARBA00022974"/>
    </source>
</evidence>
<proteinExistence type="inferred from homology"/>
<comment type="function">
    <text evidence="14">Cell surface proteoglycan.</text>
</comment>
<keyword evidence="11 14" id="KW-0357">Heparan sulfate</keyword>
<reference evidence="16" key="1">
    <citation type="journal article" date="2022" name="bioRxiv">
        <title>Sequencing and chromosome-scale assembly of the giantPleurodeles waltlgenome.</title>
        <authorList>
            <person name="Brown T."/>
            <person name="Elewa A."/>
            <person name="Iarovenko S."/>
            <person name="Subramanian E."/>
            <person name="Araus A.J."/>
            <person name="Petzold A."/>
            <person name="Susuki M."/>
            <person name="Suzuki K.-i.T."/>
            <person name="Hayashi T."/>
            <person name="Toyoda A."/>
            <person name="Oliveira C."/>
            <person name="Osipova E."/>
            <person name="Leigh N.D."/>
            <person name="Simon A."/>
            <person name="Yun M.H."/>
        </authorList>
    </citation>
    <scope>NUCLEOTIDE SEQUENCE</scope>
    <source>
        <strain evidence="16">20211129_DDA</strain>
        <tissue evidence="16">Liver</tissue>
    </source>
</reference>
<keyword evidence="10" id="KW-0325">Glycoprotein</keyword>
<dbReference type="GO" id="GO:0005886">
    <property type="term" value="C:plasma membrane"/>
    <property type="evidence" value="ECO:0007669"/>
    <property type="project" value="UniProtKB-SubCell"/>
</dbReference>
<evidence type="ECO:0000256" key="15">
    <source>
        <dbReference type="SAM" id="MobiDB-lite"/>
    </source>
</evidence>
<comment type="subcellular location">
    <subcellularLocation>
        <location evidence="1">Cell membrane</location>
        <topology evidence="1">Lipid-anchor</topology>
        <topology evidence="1">GPI-anchor</topology>
        <orientation evidence="1">Extracellular side</orientation>
    </subcellularLocation>
</comment>
<evidence type="ECO:0000256" key="13">
    <source>
        <dbReference type="RuleBase" id="RU003518"/>
    </source>
</evidence>
<dbReference type="GO" id="GO:0005576">
    <property type="term" value="C:extracellular region"/>
    <property type="evidence" value="ECO:0007669"/>
    <property type="project" value="TreeGrafter"/>
</dbReference>
<dbReference type="Proteomes" id="UP001066276">
    <property type="component" value="Chromosome 2_1"/>
</dbReference>
<dbReference type="PANTHER" id="PTHR10822:SF4">
    <property type="entry name" value="GLYPICAN-3"/>
    <property type="match status" value="1"/>
</dbReference>
<comment type="caution">
    <text evidence="16">The sequence shown here is derived from an EMBL/GenBank/DDBJ whole genome shotgun (WGS) entry which is preliminary data.</text>
</comment>
<dbReference type="InterPro" id="IPR001863">
    <property type="entry name" value="Glypican"/>
</dbReference>
<keyword evidence="8 14" id="KW-0472">Membrane</keyword>
<feature type="compositionally biased region" description="Acidic residues" evidence="15">
    <location>
        <begin position="429"/>
        <end position="446"/>
    </location>
</feature>
<keyword evidence="4" id="KW-1003">Cell membrane</keyword>
<feature type="region of interest" description="Disordered" evidence="15">
    <location>
        <begin position="421"/>
        <end position="463"/>
    </location>
</feature>
<dbReference type="PROSITE" id="PS01207">
    <property type="entry name" value="GLYPICAN"/>
    <property type="match status" value="1"/>
</dbReference>
<keyword evidence="9" id="KW-1015">Disulfide bond</keyword>
<accession>A0AAV7VED0</accession>
<dbReference type="GO" id="GO:0009986">
    <property type="term" value="C:cell surface"/>
    <property type="evidence" value="ECO:0007669"/>
    <property type="project" value="TreeGrafter"/>
</dbReference>
<feature type="non-terminal residue" evidence="16">
    <location>
        <position position="463"/>
    </location>
</feature>
<dbReference type="GO" id="GO:0090263">
    <property type="term" value="P:positive regulation of canonical Wnt signaling pathway"/>
    <property type="evidence" value="ECO:0007669"/>
    <property type="project" value="TreeGrafter"/>
</dbReference>
<evidence type="ECO:0000313" key="16">
    <source>
        <dbReference type="EMBL" id="KAJ1198414.1"/>
    </source>
</evidence>
<evidence type="ECO:0000256" key="9">
    <source>
        <dbReference type="ARBA" id="ARBA00023157"/>
    </source>
</evidence>
<evidence type="ECO:0000256" key="1">
    <source>
        <dbReference type="ARBA" id="ARBA00004471"/>
    </source>
</evidence>
<sequence>SDLQVCITKGPTCCSRKMEEKYQVAARVNMEHLLQSASSELKFLIIQNAAVFQEIFEMVIRQARNYTSAMFKNHYRSIAPRIFKYIGELFTDVSLYIVGSDINVNDMVNEFFDSVFPVIYAHFINPRFGELSVESIECLRATRRDMNVFGNFPKIIMTQVSKSLRASRVFLQALNLGIEVINTTNHLRFSKDCGRALLRMWYCSHCQGLLMAKPCVGYCNTVVQGCLASAVDIDQYWREYIRSLEALTKGMYGIYDMEHVLLNLFSLVHDSVMYVQKNGAKLSVTIHKLCSPSKQRHSRAVQLPEDLYVEKKITKVLYTENEDTLTSRRREFILKLKSHSNFYSSLPAKICRHTSVVWNDTDCWNGQGTVERYSHQTAKNTVKSQSSNQEAKLKGPEPVISQIIDKLKHINQLLKGMSIPRRRVTDKNTEDDESESGDCDDEDDCEGGSSGNGGMKNQLRFLQ</sequence>
<evidence type="ECO:0000256" key="4">
    <source>
        <dbReference type="ARBA" id="ARBA00022475"/>
    </source>
</evidence>
<feature type="non-terminal residue" evidence="16">
    <location>
        <position position="1"/>
    </location>
</feature>
<dbReference type="PANTHER" id="PTHR10822">
    <property type="entry name" value="GLYPICAN"/>
    <property type="match status" value="1"/>
</dbReference>
<dbReference type="InterPro" id="IPR019803">
    <property type="entry name" value="Glypican_CS"/>
</dbReference>
<evidence type="ECO:0000256" key="11">
    <source>
        <dbReference type="ARBA" id="ARBA00023207"/>
    </source>
</evidence>
<evidence type="ECO:0000256" key="5">
    <source>
        <dbReference type="ARBA" id="ARBA00022622"/>
    </source>
</evidence>
<keyword evidence="12 14" id="KW-0449">Lipoprotein</keyword>
<dbReference type="GO" id="GO:0016477">
    <property type="term" value="P:cell migration"/>
    <property type="evidence" value="ECO:0007669"/>
    <property type="project" value="TreeGrafter"/>
</dbReference>
<name>A0AAV7VED0_PLEWA</name>
<evidence type="ECO:0000256" key="12">
    <source>
        <dbReference type="ARBA" id="ARBA00023288"/>
    </source>
</evidence>
<dbReference type="GO" id="GO:0098552">
    <property type="term" value="C:side of membrane"/>
    <property type="evidence" value="ECO:0007669"/>
    <property type="project" value="UniProtKB-KW"/>
</dbReference>
<evidence type="ECO:0000256" key="3">
    <source>
        <dbReference type="ARBA" id="ARBA00014712"/>
    </source>
</evidence>
<comment type="similarity">
    <text evidence="2 13">Belongs to the glypican family.</text>
</comment>
<keyword evidence="17" id="KW-1185">Reference proteome</keyword>